<evidence type="ECO:0000313" key="3">
    <source>
        <dbReference type="Proteomes" id="UP000050794"/>
    </source>
</evidence>
<name>A0A183UUV4_TOXCA</name>
<sequence>MFELEQPSQQHTITPLNQEHIGPVDQVKATTRRDVQLERVDGHDASASNCYDIRTTTPAFIPTSNGSERKGAMFVFSH</sequence>
<proteinExistence type="predicted"/>
<keyword evidence="3" id="KW-1185">Reference proteome</keyword>
<dbReference type="EMBL" id="UYWY01021187">
    <property type="protein sequence ID" value="VDM43595.1"/>
    <property type="molecule type" value="Genomic_DNA"/>
</dbReference>
<evidence type="ECO:0000313" key="2">
    <source>
        <dbReference type="EMBL" id="VDM43595.1"/>
    </source>
</evidence>
<reference evidence="4" key="1">
    <citation type="submission" date="2016-06" db="UniProtKB">
        <authorList>
            <consortium name="WormBaseParasite"/>
        </authorList>
    </citation>
    <scope>IDENTIFICATION</scope>
</reference>
<feature type="compositionally biased region" description="Polar residues" evidence="1">
    <location>
        <begin position="1"/>
        <end position="17"/>
    </location>
</feature>
<dbReference type="Proteomes" id="UP000050794">
    <property type="component" value="Unassembled WGS sequence"/>
</dbReference>
<accession>A0A183UUV4</accession>
<feature type="region of interest" description="Disordered" evidence="1">
    <location>
        <begin position="1"/>
        <end position="30"/>
    </location>
</feature>
<reference evidence="2 3" key="2">
    <citation type="submission" date="2018-11" db="EMBL/GenBank/DDBJ databases">
        <authorList>
            <consortium name="Pathogen Informatics"/>
        </authorList>
    </citation>
    <scope>NUCLEOTIDE SEQUENCE [LARGE SCALE GENOMIC DNA]</scope>
</reference>
<organism evidence="3 4">
    <name type="scientific">Toxocara canis</name>
    <name type="common">Canine roundworm</name>
    <dbReference type="NCBI Taxonomy" id="6265"/>
    <lineage>
        <taxon>Eukaryota</taxon>
        <taxon>Metazoa</taxon>
        <taxon>Ecdysozoa</taxon>
        <taxon>Nematoda</taxon>
        <taxon>Chromadorea</taxon>
        <taxon>Rhabditida</taxon>
        <taxon>Spirurina</taxon>
        <taxon>Ascaridomorpha</taxon>
        <taxon>Ascaridoidea</taxon>
        <taxon>Toxocaridae</taxon>
        <taxon>Toxocara</taxon>
    </lineage>
</organism>
<protein>
    <submittedName>
        <fullName evidence="2 4">Uncharacterized protein</fullName>
    </submittedName>
</protein>
<evidence type="ECO:0000313" key="4">
    <source>
        <dbReference type="WBParaSite" id="TCNE_0001227401-mRNA-1"/>
    </source>
</evidence>
<dbReference type="AlphaFoldDB" id="A0A183UUV4"/>
<gene>
    <name evidence="2" type="ORF">TCNE_LOCUS12274</name>
</gene>
<evidence type="ECO:0000256" key="1">
    <source>
        <dbReference type="SAM" id="MobiDB-lite"/>
    </source>
</evidence>
<dbReference type="WBParaSite" id="TCNE_0001227401-mRNA-1">
    <property type="protein sequence ID" value="TCNE_0001227401-mRNA-1"/>
    <property type="gene ID" value="TCNE_0001227401"/>
</dbReference>